<reference evidence="6 7" key="1">
    <citation type="submission" date="2016-07" db="EMBL/GenBank/DDBJ databases">
        <title>Draft genome of Scalindua rubra, obtained from a brine-seawater interface in the Red Sea, sheds light on salt adaptation in anammox bacteria.</title>
        <authorList>
            <person name="Speth D.R."/>
            <person name="Lagkouvardos I."/>
            <person name="Wang Y."/>
            <person name="Qian P.-Y."/>
            <person name="Dutilh B.E."/>
            <person name="Jetten M.S."/>
        </authorList>
    </citation>
    <scope>NUCLEOTIDE SEQUENCE [LARGE SCALE GENOMIC DNA]</scope>
    <source>
        <strain evidence="6">BSI-1</strain>
    </source>
</reference>
<gene>
    <name evidence="6" type="ORF">SCARUB_05257</name>
</gene>
<keyword evidence="3" id="KW-0815">Transposition</keyword>
<evidence type="ECO:0000256" key="1">
    <source>
        <dbReference type="ARBA" id="ARBA00002190"/>
    </source>
</evidence>
<dbReference type="GO" id="GO:0006313">
    <property type="term" value="P:DNA transposition"/>
    <property type="evidence" value="ECO:0007669"/>
    <property type="project" value="InterPro"/>
</dbReference>
<evidence type="ECO:0000256" key="5">
    <source>
        <dbReference type="ARBA" id="ARBA00023172"/>
    </source>
</evidence>
<comment type="function">
    <text evidence="1">Required for the transposition of the insertion element.</text>
</comment>
<keyword evidence="4" id="KW-0238">DNA-binding</keyword>
<proteinExistence type="inferred from homology"/>
<comment type="similarity">
    <text evidence="2">Belongs to the transposase mutator family.</text>
</comment>
<dbReference type="Proteomes" id="UP000094056">
    <property type="component" value="Unassembled WGS sequence"/>
</dbReference>
<name>A0A1E3X3T5_9BACT</name>
<dbReference type="EMBL" id="MAYW01000432">
    <property type="protein sequence ID" value="ODS29644.1"/>
    <property type="molecule type" value="Genomic_DNA"/>
</dbReference>
<evidence type="ECO:0000313" key="7">
    <source>
        <dbReference type="Proteomes" id="UP000094056"/>
    </source>
</evidence>
<comment type="caution">
    <text evidence="6">The sequence shown here is derived from an EMBL/GenBank/DDBJ whole genome shotgun (WGS) entry which is preliminary data.</text>
</comment>
<organism evidence="6 7">
    <name type="scientific">Candidatus Scalindua rubra</name>
    <dbReference type="NCBI Taxonomy" id="1872076"/>
    <lineage>
        <taxon>Bacteria</taxon>
        <taxon>Pseudomonadati</taxon>
        <taxon>Planctomycetota</taxon>
        <taxon>Candidatus Brocadiia</taxon>
        <taxon>Candidatus Brocadiales</taxon>
        <taxon>Candidatus Scalinduaceae</taxon>
        <taxon>Candidatus Scalindua</taxon>
    </lineage>
</organism>
<accession>A0A1E3X3T5</accession>
<feature type="non-terminal residue" evidence="6">
    <location>
        <position position="75"/>
    </location>
</feature>
<evidence type="ECO:0000313" key="6">
    <source>
        <dbReference type="EMBL" id="ODS29644.1"/>
    </source>
</evidence>
<evidence type="ECO:0000256" key="3">
    <source>
        <dbReference type="ARBA" id="ARBA00022578"/>
    </source>
</evidence>
<dbReference type="InterPro" id="IPR001207">
    <property type="entry name" value="Transposase_mutator"/>
</dbReference>
<sequence length="75" mass="8877">MTRSKSTKKTINDADFLKQMVQTYLQEYLEQEMALHLGALPYERNAVRRGYRNGYKPRQLNTRVGKLFLTVPQDR</sequence>
<dbReference type="Pfam" id="PF00872">
    <property type="entry name" value="Transposase_mut"/>
    <property type="match status" value="1"/>
</dbReference>
<evidence type="ECO:0000256" key="4">
    <source>
        <dbReference type="ARBA" id="ARBA00023125"/>
    </source>
</evidence>
<keyword evidence="5" id="KW-0233">DNA recombination</keyword>
<protein>
    <submittedName>
        <fullName evidence="6">Transposase, Mutator family</fullName>
    </submittedName>
</protein>
<dbReference type="GO" id="GO:0004803">
    <property type="term" value="F:transposase activity"/>
    <property type="evidence" value="ECO:0007669"/>
    <property type="project" value="InterPro"/>
</dbReference>
<dbReference type="AlphaFoldDB" id="A0A1E3X3T5"/>
<dbReference type="GO" id="GO:0003677">
    <property type="term" value="F:DNA binding"/>
    <property type="evidence" value="ECO:0007669"/>
    <property type="project" value="UniProtKB-KW"/>
</dbReference>
<evidence type="ECO:0000256" key="2">
    <source>
        <dbReference type="ARBA" id="ARBA00010961"/>
    </source>
</evidence>